<dbReference type="InterPro" id="IPR036380">
    <property type="entry name" value="Isochorismatase-like_sf"/>
</dbReference>
<feature type="domain" description="Isochorismatase-like" evidence="1">
    <location>
        <begin position="8"/>
        <end position="156"/>
    </location>
</feature>
<sequence length="179" mass="19474">MLRKDKTGLVVIDVQGKLATIVHDSEAFIANLVKLVKAAKLLGLPIIWLEQNPEKLGATVPELREVLDMVEPIAKYSFSACGEPAFVDAVKKAKVNTWLVSGIEAHICVYQTALGLLDLGYEVELVSDCVSSRAIENKDMALAKLARKGAEVTSLEMCLFELIGDCRADEFKGALSLIK</sequence>
<dbReference type="PANTHER" id="PTHR14119:SF3">
    <property type="entry name" value="ISOCHORISMATASE DOMAIN-CONTAINING PROTEIN 2"/>
    <property type="match status" value="1"/>
</dbReference>
<dbReference type="SUPFAM" id="SSF52499">
    <property type="entry name" value="Isochorismatase-like hydrolases"/>
    <property type="match status" value="1"/>
</dbReference>
<protein>
    <submittedName>
        <fullName evidence="2">Nicotinamidase-related amidase</fullName>
    </submittedName>
</protein>
<dbReference type="Proteomes" id="UP000184517">
    <property type="component" value="Unassembled WGS sequence"/>
</dbReference>
<dbReference type="RefSeq" id="WP_072837920.1">
    <property type="nucleotide sequence ID" value="NZ_FQVF01000002.1"/>
</dbReference>
<gene>
    <name evidence="2" type="ORF">SAMN02745753_00269</name>
</gene>
<dbReference type="EMBL" id="FQVF01000002">
    <property type="protein sequence ID" value="SHE42667.1"/>
    <property type="molecule type" value="Genomic_DNA"/>
</dbReference>
<name>A0A1M4TEF6_9GAMM</name>
<proteinExistence type="predicted"/>
<dbReference type="InterPro" id="IPR050993">
    <property type="entry name" value="Isochorismatase_domain"/>
</dbReference>
<dbReference type="Gene3D" id="3.40.50.850">
    <property type="entry name" value="Isochorismatase-like"/>
    <property type="match status" value="1"/>
</dbReference>
<dbReference type="Pfam" id="PF00857">
    <property type="entry name" value="Isochorismatase"/>
    <property type="match status" value="1"/>
</dbReference>
<evidence type="ECO:0000313" key="3">
    <source>
        <dbReference type="Proteomes" id="UP000184517"/>
    </source>
</evidence>
<reference evidence="3" key="1">
    <citation type="submission" date="2016-11" db="EMBL/GenBank/DDBJ databases">
        <authorList>
            <person name="Varghese N."/>
            <person name="Submissions S."/>
        </authorList>
    </citation>
    <scope>NUCLEOTIDE SEQUENCE [LARGE SCALE GENOMIC DNA]</scope>
    <source>
        <strain evidence="3">DSM 16579</strain>
    </source>
</reference>
<evidence type="ECO:0000259" key="1">
    <source>
        <dbReference type="Pfam" id="PF00857"/>
    </source>
</evidence>
<dbReference type="PANTHER" id="PTHR14119">
    <property type="entry name" value="HYDROLASE"/>
    <property type="match status" value="1"/>
</dbReference>
<accession>A0A1M4TEF6</accession>
<dbReference type="STRING" id="1122206.SAMN02745753_00269"/>
<keyword evidence="3" id="KW-1185">Reference proteome</keyword>
<dbReference type="CDD" id="cd01012">
    <property type="entry name" value="YcaC_related"/>
    <property type="match status" value="1"/>
</dbReference>
<dbReference type="OrthoDB" id="9796958at2"/>
<dbReference type="InterPro" id="IPR000868">
    <property type="entry name" value="Isochorismatase-like_dom"/>
</dbReference>
<organism evidence="2 3">
    <name type="scientific">Marinomonas polaris DSM 16579</name>
    <dbReference type="NCBI Taxonomy" id="1122206"/>
    <lineage>
        <taxon>Bacteria</taxon>
        <taxon>Pseudomonadati</taxon>
        <taxon>Pseudomonadota</taxon>
        <taxon>Gammaproteobacteria</taxon>
        <taxon>Oceanospirillales</taxon>
        <taxon>Oceanospirillaceae</taxon>
        <taxon>Marinomonas</taxon>
    </lineage>
</organism>
<evidence type="ECO:0000313" key="2">
    <source>
        <dbReference type="EMBL" id="SHE42667.1"/>
    </source>
</evidence>
<dbReference type="AlphaFoldDB" id="A0A1M4TEF6"/>